<dbReference type="Proteomes" id="UP000240883">
    <property type="component" value="Unassembled WGS sequence"/>
</dbReference>
<dbReference type="STRING" id="1448308.A0A2T2NQP8"/>
<dbReference type="SUPFAM" id="SSF55144">
    <property type="entry name" value="LigT-like"/>
    <property type="match status" value="1"/>
</dbReference>
<keyword evidence="2" id="KW-1185">Reference proteome</keyword>
<dbReference type="AlphaFoldDB" id="A0A2T2NQP8"/>
<dbReference type="InterPro" id="IPR009097">
    <property type="entry name" value="Cyclic_Pdiesterase"/>
</dbReference>
<evidence type="ECO:0000313" key="2">
    <source>
        <dbReference type="Proteomes" id="UP000240883"/>
    </source>
</evidence>
<evidence type="ECO:0008006" key="3">
    <source>
        <dbReference type="Google" id="ProtNLM"/>
    </source>
</evidence>
<evidence type="ECO:0000313" key="1">
    <source>
        <dbReference type="EMBL" id="PSN67408.1"/>
    </source>
</evidence>
<sequence>MSKFSFPALPAGPPSRQNWYRELLDDPNCVGASIKVHEAYDVHRETYLSNQLKLFASHDTNPVTTDQALIKHLESEKRRKNQASDSVPPAQDDDLDWQDVNCLVVWARPPPYIIKFMEQLQSRIARIVGSDLHLIPEDHLHLSVIELSHRHPVPFLHSAVEQIGRQRIQNMLDMVGSLPNKPRLVCPQLSFDKMGLAINFLPSGEDQYTYHHLRSNMHAMALESGASIDMCYTAPSAHVTLGRFVGSGFFESQENSDRFLKAIAEINGSLVSDAGTIDLHEKASSPLVWHVGAEISLELQLGYLKFGRGREKASMTGKDDVEDA</sequence>
<name>A0A2T2NQP8_CORCC</name>
<protein>
    <recommendedName>
        <fullName evidence="3">RNA ligase/cyclic nucleotide phosphodiesterase</fullName>
    </recommendedName>
</protein>
<accession>A0A2T2NQP8</accession>
<reference evidence="1 2" key="1">
    <citation type="journal article" date="2018" name="Front. Microbiol.">
        <title>Genome-Wide Analysis of Corynespora cassiicola Leaf Fall Disease Putative Effectors.</title>
        <authorList>
            <person name="Lopez D."/>
            <person name="Ribeiro S."/>
            <person name="Label P."/>
            <person name="Fumanal B."/>
            <person name="Venisse J.S."/>
            <person name="Kohler A."/>
            <person name="de Oliveira R.R."/>
            <person name="Labutti K."/>
            <person name="Lipzen A."/>
            <person name="Lail K."/>
            <person name="Bauer D."/>
            <person name="Ohm R.A."/>
            <person name="Barry K.W."/>
            <person name="Spatafora J."/>
            <person name="Grigoriev I.V."/>
            <person name="Martin F.M."/>
            <person name="Pujade-Renaud V."/>
        </authorList>
    </citation>
    <scope>NUCLEOTIDE SEQUENCE [LARGE SCALE GENOMIC DNA]</scope>
    <source>
        <strain evidence="1 2">Philippines</strain>
    </source>
</reference>
<organism evidence="1 2">
    <name type="scientific">Corynespora cassiicola Philippines</name>
    <dbReference type="NCBI Taxonomy" id="1448308"/>
    <lineage>
        <taxon>Eukaryota</taxon>
        <taxon>Fungi</taxon>
        <taxon>Dikarya</taxon>
        <taxon>Ascomycota</taxon>
        <taxon>Pezizomycotina</taxon>
        <taxon>Dothideomycetes</taxon>
        <taxon>Pleosporomycetidae</taxon>
        <taxon>Pleosporales</taxon>
        <taxon>Corynesporascaceae</taxon>
        <taxon>Corynespora</taxon>
    </lineage>
</organism>
<proteinExistence type="predicted"/>
<dbReference type="OrthoDB" id="2967263at2759"/>
<gene>
    <name evidence="1" type="ORF">BS50DRAFT_391293</name>
</gene>
<dbReference type="EMBL" id="KZ678135">
    <property type="protein sequence ID" value="PSN67408.1"/>
    <property type="molecule type" value="Genomic_DNA"/>
</dbReference>